<reference evidence="1" key="1">
    <citation type="submission" date="2020-07" db="EMBL/GenBank/DDBJ databases">
        <title>Huge and variable diversity of episymbiotic CPR bacteria and DPANN archaea in groundwater ecosystems.</title>
        <authorList>
            <person name="He C.Y."/>
            <person name="Keren R."/>
            <person name="Whittaker M."/>
            <person name="Farag I.F."/>
            <person name="Doudna J."/>
            <person name="Cate J.H.D."/>
            <person name="Banfield J.F."/>
        </authorList>
    </citation>
    <scope>NUCLEOTIDE SEQUENCE</scope>
    <source>
        <strain evidence="1">NC_groundwater_1296_Ag_S-0.2um_52_80</strain>
    </source>
</reference>
<evidence type="ECO:0000313" key="1">
    <source>
        <dbReference type="EMBL" id="MBI4210368.1"/>
    </source>
</evidence>
<evidence type="ECO:0008006" key="3">
    <source>
        <dbReference type="Google" id="ProtNLM"/>
    </source>
</evidence>
<organism evidence="1 2">
    <name type="scientific">Candidatus Iainarchaeum sp</name>
    <dbReference type="NCBI Taxonomy" id="3101447"/>
    <lineage>
        <taxon>Archaea</taxon>
        <taxon>Candidatus Iainarchaeota</taxon>
        <taxon>Candidatus Iainarchaeia</taxon>
        <taxon>Candidatus Iainarchaeales</taxon>
        <taxon>Candidatus Iainarchaeaceae</taxon>
        <taxon>Candidatus Iainarchaeum</taxon>
    </lineage>
</organism>
<dbReference type="Proteomes" id="UP000732298">
    <property type="component" value="Unassembled WGS sequence"/>
</dbReference>
<dbReference type="AlphaFoldDB" id="A0A8T3YMV8"/>
<protein>
    <recommendedName>
        <fullName evidence="3">Transcriptional regulator</fullName>
    </recommendedName>
</protein>
<proteinExistence type="predicted"/>
<comment type="caution">
    <text evidence="1">The sequence shown here is derived from an EMBL/GenBank/DDBJ whole genome shotgun (WGS) entry which is preliminary data.</text>
</comment>
<dbReference type="EMBL" id="JACQPB010000033">
    <property type="protein sequence ID" value="MBI4210368.1"/>
    <property type="molecule type" value="Genomic_DNA"/>
</dbReference>
<sequence length="200" mass="23166">MKYNIKEFRERFAGRGHFTVQDAKKFLKEKGAGEGYSKLLLHNLARRGEIFRITKGAYTFTKGTSALSSVFSPSYHGLQEALTIHRIWGQGTNQVIITPRKVRSGEREIIGRKVIVRRIGRKMFFGHEIVNYGGEWLSVSDPEKTLLDFLYFREPLDRETQKKLLKMTDAKTLRKYLKLAPKTTRQMALKAFRNLGLVRK</sequence>
<gene>
    <name evidence="1" type="ORF">HY544_02570</name>
</gene>
<accession>A0A8T3YMV8</accession>
<name>A0A8T3YMV8_9ARCH</name>
<evidence type="ECO:0000313" key="2">
    <source>
        <dbReference type="Proteomes" id="UP000732298"/>
    </source>
</evidence>